<dbReference type="SMART" id="SM00823">
    <property type="entry name" value="PKS_PP"/>
    <property type="match status" value="3"/>
</dbReference>
<dbReference type="GO" id="GO:0003824">
    <property type="term" value="F:catalytic activity"/>
    <property type="evidence" value="ECO:0007669"/>
    <property type="project" value="InterPro"/>
</dbReference>
<dbReference type="Gene3D" id="2.30.38.10">
    <property type="entry name" value="Luciferase, Domain 3"/>
    <property type="match status" value="3"/>
</dbReference>
<dbReference type="FunFam" id="1.10.1200.10:FF:000016">
    <property type="entry name" value="Non-ribosomal peptide synthase"/>
    <property type="match status" value="1"/>
</dbReference>
<feature type="domain" description="Carrier" evidence="7">
    <location>
        <begin position="551"/>
        <end position="627"/>
    </location>
</feature>
<gene>
    <name evidence="8" type="ORF">TL08_16350</name>
</gene>
<dbReference type="Pfam" id="PF00501">
    <property type="entry name" value="AMP-binding"/>
    <property type="match status" value="3"/>
</dbReference>
<protein>
    <submittedName>
        <fullName evidence="8">Non-ribosomal peptide synthase/amino acid adenylation enzyme</fullName>
    </submittedName>
</protein>
<dbReference type="InterPro" id="IPR000873">
    <property type="entry name" value="AMP-dep_synth/lig_dom"/>
</dbReference>
<reference evidence="9" key="1">
    <citation type="submission" date="2016-03" db="EMBL/GenBank/DDBJ databases">
        <title>Complete genome sequence of the type strain Actinoalloteichus hymeniacidonis DSM 45092.</title>
        <authorList>
            <person name="Schaffert L."/>
            <person name="Albersmeier A."/>
            <person name="Winkler A."/>
            <person name="Kalinowski J."/>
            <person name="Zotchev S."/>
            <person name="Ruckert C."/>
        </authorList>
    </citation>
    <scope>NUCLEOTIDE SEQUENCE [LARGE SCALE GENOMIC DNA]</scope>
    <source>
        <strain evidence="9">HPA177(T) (DSM 45092(T))</strain>
    </source>
</reference>
<dbReference type="CDD" id="cd05930">
    <property type="entry name" value="A_NRPS"/>
    <property type="match status" value="1"/>
</dbReference>
<dbReference type="Pfam" id="PF00550">
    <property type="entry name" value="PP-binding"/>
    <property type="match status" value="3"/>
</dbReference>
<accession>A0AAC9HT92</accession>
<keyword evidence="6" id="KW-0045">Antibiotic biosynthesis</keyword>
<keyword evidence="9" id="KW-1185">Reference proteome</keyword>
<sequence>MSQSDRETSARIDDSGRGAALDEVHRHRVLVEFNDTAADYPRDRCLHGLFADRVRRAPDDLAVVCRGTRLTARELDIRANRLANELVARGVGPEVLVGLCLERGIDLVISALAVLKAGGAYVPLDPNYPADRLGMMLTDTAARLVLTERRLAGRVPDSAATVLYLDEEQQAIEQASAAAPSVVVGPQNLAVVLYTSGSTGVPKGAMLSHRSLVRLVRPGGIIDFGPDEVSGMLASPSFDASAFEMWNALLGGAGLAVYPAGTPSADQLREFLTDNDVTTMVFTTGFFHALVDSGVSVLDGLRQIVVGGEVLSPVHCAKATDRLPGLRIANVYGPTECGSVTSFAVFDPEVGTAQPLPIGSLLANTRVVLLDDSLAPVPVGEPGEAYIAGDGLGRGFLTGAGLSAERFVANPHGAPGERMYRTGDLLRWRSDGVLEFVGRVDDQVKVRGFRIELGEIENVLAQRPGVAAAVVLVREDQPGLRRLVGYVVGDAGETLDGDVLREQLAASMPEHLVPSAIVVLDRFPLTPNGKVDRRSLPAPSAPAEPAASFQAPTTAAERLLAEVWSEVLGVEQVSISDDFFADLHGDSILAMRMLSKARAVSGADLPARALFDSPTIAALAVLLPAETVGGDEATPIPAVRRDGPLPLSSAQRRMWILEEIEPDGIDYNTTAGVRLAGPLDPAALKIALDRLVARHEPLRTTFAVGDGAGEQIVHPHGTAVLEIVDLSSVDRAEQASAVDRAVRAEAARPFDLRTGPLLHTLLLRLSESEHLMVIGQRHIITDGWSVGLVVGDLLALYASVRGGTPAELPSLPVQYADFAVWEDGRLADRSLDGELEYWKRRLAGNRPLELPTDRPRPPIRTSAGADHRFLVPAEVVDGLTELGRGHNATLFMTLTATVQVLLARYSGQSDVTIGTVSAGRDRAELENLLGFFVRTLVLRSEVTPTLSFADLLDDTRETVLGAFAHQEVPFDRLVDALATERDPSRTPLFQVIVALQKPFVATTRIADLLVEEFPLPKVAVPFDLFIEFWPQGDTLEAVINYNTDLFDATTIERMGTHLSTLLASVVADPATPVSRLPMLTEAERGRLLSGHQPEPLALGAADGQPPTEETVPTAFLRQVRRTPDAVALVADGVSWTYAELAARAMRLAERLRTAGVGVEQPVALLMDRSPAVVVAELAILVAGGAYLPLDLRAPVPRLRALLADASPEVLITSGDRRSMAEQIHDGPIIVLEDREPIEEPAVSDLGRTPAIVHADNLAYIIYTSGSTGSPKGVAARHRDVLTLAAHRDYSGGAHRRILLHSASAFDAATYETWVPLLTGGSIVVAPPSDLDADGVQRLIAEHGVTALFLTAGLFRHFAEHAPHCLAGVEEVWAGGDVVPASAVRRVLQHCPGLTVVDAYGPTETTTFVLTHRIGAAAEIRREVVPIGLPMDGVRAFVLDPMLQPVPVGVAGELYLAGAGVTRGYLNAPAATAQRFVADPFAADGSPMYRAGDLVRWRDSVGRDGREIEFVGRVDDQIKIRGFRIEPGEVEAALTRLPGVDEALVLIRHRDGRAQLIGYLVAAHGITLDHAALAGELGHVLPTYMVPTAFVTMDELPLTTNGKVDRAALPLPAAPDSVGTVEPRTELERTLAEIWAELLGVPKVGVEDNFFALGGDSILALQVVYRARSLGLVVTSRDLFRGQTVAALAAEVASSTAPVAEQGAVSGTVPLTPIQRWFFEIRDTNPDRFNQTVRVELAGSVNRQALRAAMQAVLDKHDALRMRFERVDGRWRQYNAVVEETEVLRFVDATVATDGSEPPGGSELPEQLDGRIAAETAALASRVDIGTGPLIAGTVLDHEPRPLLLLAAHHLAVDGVSWRILLADLATGYRQASAGLPIELGAKTTSFRDWALNLTRLAEQEGFAAEREYWSMVASTDRPRLPVDLDGANTAGSARTVVSGLSVENTAALLRDVPSAYRTRINDVLLTAFGRTMAEWTGADRVLLDLEGHGREDLFDGVDLTGTVGWFTSMFPVSLAVDASEGPDTGDPTADWAPLLKSVKEQLHAIPGNGLGYGALRYLATDRPAAESEPQISFNYLGKIDGAESTEESLYHSGDLELDLDEPADALRPHLLDLVGRIRAGRLEFHWVYSDQIHHETTVRELARRFIEALTELIGHCTSPGAGGRTPSDFPLAGLDQPTVDRIVGDGRSVEDIYPLTPMQSGMLFHSLLDDHGGLYFEQTSLLIDGITDPELLAAAWQRTVARTPALRTEIAIHDLPHPVQVVRSAARLPVRQLDWRELDTSAAQHAAEEYLAEDTARGLDLAQAPLMRLAIARLTDRRVRLFWTFHHTLLDGWSVQRVLGDVFGEYAALVDDTSFVPPVRRPFRDYLDWLSHRDEQAARVYWSGVLADLESPTALPFDHPRIEQRRAPVSAEYLLELPAEVSENLHTVARKAEITLNTLVQGVWAVLLSLYSGSSDVCFGATVSGRPTELAGADSIVGLFINTLPVRVSVDASARLGDWLRTIQAEQAESRGHEQVSLAELRGWSALPGGVDLFDSIVIFENYPFDRGMAREHGIELLDIASDSGTNYPLNVIAYPGRQLSLLLNYDTALFDESTIERLAGHLRTLFDAVITRPDAPVRELRLLTEGERGQFVAWNDTDTPLSEGHSVHGLFAAQARRSPDALALTSSTVRLTYAELEARANRLAHRLIGLGVGPDVAVAICLERGVDVAVAALAVLKAGGAYVPLDPDMPSARSAFVVADTGAPVVVTQRSVRIDWAESVAVVRLDEDWLALAELPDTPPVTEVRPDNLAYVIYTSGSTGAPKGVMVSHRNAVALFDWQQRVYDIGAEDRTCLLAALSFDASVWELWPYFLAGARVDVPDPKILGDAAAMAAWFVDNGTTVCFLLAARVDALFDEPLFPATRLRLILTGGDTVRRRPAAGTTPRLFNHYGATEMTVVSTYGEVLQEGRQTSDRLPDVGIPVFGDTVHVLDRHGNPLPVGVAGEIHLGGIGVSRGYLNQPGLTSERFVADPFGPPGSRLYRTGDLGRWNTEGRLEFLERVDDQVKIRGFRVEVGEVEHAILRLPWVSEAVVVARKDEDGHTRLIGYLVLDPAERDGTEDPVVTRLRAALAETLPEYMVPSVFVTLDEFPLTANAKIDLRALPEPTRQDRLATEYVAPRDPTEIALAELWATVLEAERVGVHDDFFQLGGDSIVCLRLTSRIRLAFGVEVSPRDVFDAPTVGSFAELLRDRILADLERAARG</sequence>
<dbReference type="InterPro" id="IPR020845">
    <property type="entry name" value="AMP-binding_CS"/>
</dbReference>
<dbReference type="SUPFAM" id="SSF52777">
    <property type="entry name" value="CoA-dependent acyltransferases"/>
    <property type="match status" value="6"/>
</dbReference>
<dbReference type="InterPro" id="IPR010060">
    <property type="entry name" value="NRPS_synth"/>
</dbReference>
<dbReference type="FunFam" id="3.40.50.12780:FF:000012">
    <property type="entry name" value="Non-ribosomal peptide synthetase"/>
    <property type="match status" value="1"/>
</dbReference>
<dbReference type="CDD" id="cd19534">
    <property type="entry name" value="E_NRPS"/>
    <property type="match status" value="1"/>
</dbReference>
<dbReference type="GO" id="GO:0005737">
    <property type="term" value="C:cytoplasm"/>
    <property type="evidence" value="ECO:0007669"/>
    <property type="project" value="TreeGrafter"/>
</dbReference>
<dbReference type="FunFam" id="3.40.50.980:FF:000001">
    <property type="entry name" value="Non-ribosomal peptide synthetase"/>
    <property type="match status" value="3"/>
</dbReference>
<dbReference type="Proteomes" id="UP000095210">
    <property type="component" value="Chromosome"/>
</dbReference>
<dbReference type="GO" id="GO:0008610">
    <property type="term" value="P:lipid biosynthetic process"/>
    <property type="evidence" value="ECO:0007669"/>
    <property type="project" value="UniProtKB-ARBA"/>
</dbReference>
<dbReference type="Gene3D" id="3.30.559.30">
    <property type="entry name" value="Nonribosomal peptide synthetase, condensation domain"/>
    <property type="match status" value="3"/>
</dbReference>
<dbReference type="CDD" id="cd19543">
    <property type="entry name" value="DCL_NRPS"/>
    <property type="match status" value="1"/>
</dbReference>
<dbReference type="Gene3D" id="3.30.559.10">
    <property type="entry name" value="Chloramphenicol acetyltransferase-like domain"/>
    <property type="match status" value="3"/>
</dbReference>
<evidence type="ECO:0000259" key="7">
    <source>
        <dbReference type="PROSITE" id="PS50075"/>
    </source>
</evidence>
<dbReference type="PROSITE" id="PS50075">
    <property type="entry name" value="CARRIER"/>
    <property type="match status" value="3"/>
</dbReference>
<dbReference type="Pfam" id="PF00668">
    <property type="entry name" value="Condensation"/>
    <property type="match status" value="3"/>
</dbReference>
<dbReference type="InterPro" id="IPR025110">
    <property type="entry name" value="AMP-bd_C"/>
</dbReference>
<feature type="domain" description="Carrier" evidence="7">
    <location>
        <begin position="3156"/>
        <end position="3231"/>
    </location>
</feature>
<dbReference type="FunFam" id="3.30.300.30:FF:000010">
    <property type="entry name" value="Enterobactin synthetase component F"/>
    <property type="match status" value="3"/>
</dbReference>
<dbReference type="SUPFAM" id="SSF47336">
    <property type="entry name" value="ACP-like"/>
    <property type="match status" value="3"/>
</dbReference>
<dbReference type="Gene3D" id="3.30.300.30">
    <property type="match status" value="3"/>
</dbReference>
<keyword evidence="4" id="KW-0597">Phosphoprotein</keyword>
<dbReference type="GO" id="GO:0043041">
    <property type="term" value="P:amino acid activation for nonribosomal peptide biosynthetic process"/>
    <property type="evidence" value="ECO:0007669"/>
    <property type="project" value="TreeGrafter"/>
</dbReference>
<dbReference type="EMBL" id="CP014859">
    <property type="protein sequence ID" value="AOS64070.1"/>
    <property type="molecule type" value="Genomic_DNA"/>
</dbReference>
<keyword evidence="3" id="KW-0596">Phosphopantetheine</keyword>
<dbReference type="PANTHER" id="PTHR45527">
    <property type="entry name" value="NONRIBOSOMAL PEPTIDE SYNTHETASE"/>
    <property type="match status" value="1"/>
</dbReference>
<dbReference type="FunFam" id="1.10.1200.10:FF:000005">
    <property type="entry name" value="Nonribosomal peptide synthetase 1"/>
    <property type="match status" value="1"/>
</dbReference>
<feature type="domain" description="Carrier" evidence="7">
    <location>
        <begin position="1621"/>
        <end position="1695"/>
    </location>
</feature>
<dbReference type="NCBIfam" id="NF003417">
    <property type="entry name" value="PRK04813.1"/>
    <property type="match status" value="3"/>
</dbReference>
<dbReference type="CDD" id="cd19531">
    <property type="entry name" value="LCL_NRPS-like"/>
    <property type="match status" value="1"/>
</dbReference>
<dbReference type="GO" id="GO:0072330">
    <property type="term" value="P:monocarboxylic acid biosynthetic process"/>
    <property type="evidence" value="ECO:0007669"/>
    <property type="project" value="UniProtKB-ARBA"/>
</dbReference>
<evidence type="ECO:0000256" key="1">
    <source>
        <dbReference type="ARBA" id="ARBA00001957"/>
    </source>
</evidence>
<dbReference type="InterPro" id="IPR045851">
    <property type="entry name" value="AMP-bd_C_sf"/>
</dbReference>
<dbReference type="GO" id="GO:0017000">
    <property type="term" value="P:antibiotic biosynthetic process"/>
    <property type="evidence" value="ECO:0007669"/>
    <property type="project" value="UniProtKB-KW"/>
</dbReference>
<dbReference type="InterPro" id="IPR006162">
    <property type="entry name" value="Ppantetheine_attach_site"/>
</dbReference>
<dbReference type="InterPro" id="IPR036736">
    <property type="entry name" value="ACP-like_sf"/>
</dbReference>
<comment type="cofactor">
    <cofactor evidence="1">
        <name>pantetheine 4'-phosphate</name>
        <dbReference type="ChEBI" id="CHEBI:47942"/>
    </cofactor>
</comment>
<evidence type="ECO:0000256" key="6">
    <source>
        <dbReference type="ARBA" id="ARBA00023194"/>
    </source>
</evidence>
<comment type="similarity">
    <text evidence="2">Belongs to the ATP-dependent AMP-binding enzyme family.</text>
</comment>
<dbReference type="SUPFAM" id="SSF56801">
    <property type="entry name" value="Acetyl-CoA synthetase-like"/>
    <property type="match status" value="3"/>
</dbReference>
<organism evidence="8 9">
    <name type="scientific">Actinoalloteichus hymeniacidonis</name>
    <dbReference type="NCBI Taxonomy" id="340345"/>
    <lineage>
        <taxon>Bacteria</taxon>
        <taxon>Bacillati</taxon>
        <taxon>Actinomycetota</taxon>
        <taxon>Actinomycetes</taxon>
        <taxon>Pseudonocardiales</taxon>
        <taxon>Pseudonocardiaceae</taxon>
        <taxon>Actinoalloteichus</taxon>
    </lineage>
</organism>
<dbReference type="RefSeq" id="WP_069850137.1">
    <property type="nucleotide sequence ID" value="NZ_CP014859.1"/>
</dbReference>
<evidence type="ECO:0000256" key="3">
    <source>
        <dbReference type="ARBA" id="ARBA00022450"/>
    </source>
</evidence>
<evidence type="ECO:0000313" key="9">
    <source>
        <dbReference type="Proteomes" id="UP000095210"/>
    </source>
</evidence>
<dbReference type="KEGG" id="ahm:TL08_16350"/>
<evidence type="ECO:0000256" key="2">
    <source>
        <dbReference type="ARBA" id="ARBA00006432"/>
    </source>
</evidence>
<proteinExistence type="inferred from homology"/>
<dbReference type="PROSITE" id="PS00012">
    <property type="entry name" value="PHOSPHOPANTETHEINE"/>
    <property type="match status" value="1"/>
</dbReference>
<dbReference type="GO" id="GO:0044550">
    <property type="term" value="P:secondary metabolite biosynthetic process"/>
    <property type="evidence" value="ECO:0007669"/>
    <property type="project" value="UniProtKB-ARBA"/>
</dbReference>
<dbReference type="Pfam" id="PF13193">
    <property type="entry name" value="AMP-binding_C"/>
    <property type="match status" value="3"/>
</dbReference>
<dbReference type="InterPro" id="IPR010071">
    <property type="entry name" value="AA_adenyl_dom"/>
</dbReference>
<dbReference type="PROSITE" id="PS00455">
    <property type="entry name" value="AMP_BINDING"/>
    <property type="match status" value="3"/>
</dbReference>
<dbReference type="NCBIfam" id="TIGR01733">
    <property type="entry name" value="AA-adenyl-dom"/>
    <property type="match status" value="3"/>
</dbReference>
<dbReference type="InterPro" id="IPR009081">
    <property type="entry name" value="PP-bd_ACP"/>
</dbReference>
<dbReference type="GO" id="GO:0031177">
    <property type="term" value="F:phosphopantetheine binding"/>
    <property type="evidence" value="ECO:0007669"/>
    <property type="project" value="InterPro"/>
</dbReference>
<dbReference type="InterPro" id="IPR020806">
    <property type="entry name" value="PKS_PP-bd"/>
</dbReference>
<dbReference type="NCBIfam" id="TIGR01720">
    <property type="entry name" value="NRPS-para261"/>
    <property type="match status" value="1"/>
</dbReference>
<evidence type="ECO:0000256" key="5">
    <source>
        <dbReference type="ARBA" id="ARBA00022737"/>
    </source>
</evidence>
<evidence type="ECO:0000256" key="4">
    <source>
        <dbReference type="ARBA" id="ARBA00022553"/>
    </source>
</evidence>
<evidence type="ECO:0000313" key="8">
    <source>
        <dbReference type="EMBL" id="AOS64070.1"/>
    </source>
</evidence>
<dbReference type="InterPro" id="IPR023213">
    <property type="entry name" value="CAT-like_dom_sf"/>
</dbReference>
<name>A0AAC9HT92_9PSEU</name>
<dbReference type="CDD" id="cd12117">
    <property type="entry name" value="A_NRPS_Srf_like"/>
    <property type="match status" value="2"/>
</dbReference>
<dbReference type="PANTHER" id="PTHR45527:SF1">
    <property type="entry name" value="FATTY ACID SYNTHASE"/>
    <property type="match status" value="1"/>
</dbReference>
<keyword evidence="5" id="KW-0677">Repeat</keyword>
<dbReference type="InterPro" id="IPR001242">
    <property type="entry name" value="Condensation_dom"/>
</dbReference>
<dbReference type="Gene3D" id="1.10.1200.10">
    <property type="entry name" value="ACP-like"/>
    <property type="match status" value="3"/>
</dbReference>
<dbReference type="Gene3D" id="3.40.50.980">
    <property type="match status" value="6"/>
</dbReference>